<protein>
    <submittedName>
        <fullName evidence="2">Uncharacterized protein</fullName>
    </submittedName>
</protein>
<dbReference type="AlphaFoldDB" id="A0A319BR72"/>
<proteinExistence type="predicted"/>
<dbReference type="GeneID" id="37206983"/>
<keyword evidence="3" id="KW-1185">Reference proteome</keyword>
<gene>
    <name evidence="2" type="ORF">BO88DRAFT_28812</name>
</gene>
<feature type="region of interest" description="Disordered" evidence="1">
    <location>
        <begin position="1"/>
        <end position="32"/>
    </location>
</feature>
<reference evidence="2" key="1">
    <citation type="submission" date="2016-12" db="EMBL/GenBank/DDBJ databases">
        <title>The genomes of Aspergillus section Nigri reveals drivers in fungal speciation.</title>
        <authorList>
            <consortium name="DOE Joint Genome Institute"/>
            <person name="Vesth T.C."/>
            <person name="Nybo J."/>
            <person name="Theobald S."/>
            <person name="Brandl J."/>
            <person name="Frisvad J.C."/>
            <person name="Nielsen K.F."/>
            <person name="Lyhne E.K."/>
            <person name="Kogle M.E."/>
            <person name="Kuo A."/>
            <person name="Riley R."/>
            <person name="Clum A."/>
            <person name="Nolan M."/>
            <person name="Lipzen A."/>
            <person name="Salamov A."/>
            <person name="Henrissat B."/>
            <person name="Wiebenga A."/>
            <person name="De Vries R.P."/>
            <person name="Grigoriev I.V."/>
            <person name="Mortensen U.H."/>
            <person name="Andersen M.R."/>
            <person name="Baker S.E."/>
        </authorList>
    </citation>
    <scope>NUCLEOTIDE SEQUENCE [LARGE SCALE GENOMIC DNA]</scope>
    <source>
        <strain evidence="2">CBS 113365</strain>
    </source>
</reference>
<organism evidence="2 3">
    <name type="scientific">Aspergillus vadensis (strain CBS 113365 / IMI 142717 / IBT 24658)</name>
    <dbReference type="NCBI Taxonomy" id="1448311"/>
    <lineage>
        <taxon>Eukaryota</taxon>
        <taxon>Fungi</taxon>
        <taxon>Dikarya</taxon>
        <taxon>Ascomycota</taxon>
        <taxon>Pezizomycotina</taxon>
        <taxon>Eurotiomycetes</taxon>
        <taxon>Eurotiomycetidae</taxon>
        <taxon>Eurotiales</taxon>
        <taxon>Aspergillaceae</taxon>
        <taxon>Aspergillus</taxon>
        <taxon>Aspergillus subgen. Circumdati</taxon>
    </lineage>
</organism>
<name>A0A319BR72_ASPVC</name>
<dbReference type="RefSeq" id="XP_025568761.1">
    <property type="nucleotide sequence ID" value="XM_025702391.1"/>
</dbReference>
<dbReference type="Proteomes" id="UP000248405">
    <property type="component" value="Unassembled WGS sequence"/>
</dbReference>
<feature type="compositionally biased region" description="Basic residues" evidence="1">
    <location>
        <begin position="1"/>
        <end position="10"/>
    </location>
</feature>
<feature type="compositionally biased region" description="Basic and acidic residues" evidence="1">
    <location>
        <begin position="11"/>
        <end position="26"/>
    </location>
</feature>
<evidence type="ECO:0000256" key="1">
    <source>
        <dbReference type="SAM" id="MobiDB-lite"/>
    </source>
</evidence>
<evidence type="ECO:0000313" key="3">
    <source>
        <dbReference type="Proteomes" id="UP000248405"/>
    </source>
</evidence>
<sequence>MTKIERRPKRNRESHNFQLSHREASKPAENGKANTAASGLKVLGLLAQSTIDLVLTTPYYGILLVPSRHHPSGAVALSFLVCHFTSTCRIRTVVVSPSRPPRWQVSSCSSNKHGQRCFTRSILHSSRRLTLLYIDNPGTAVPFFSNKCCSIERADKQLPSLSLSDRKDHTLSHRACLSPYSPPVRRNRRRVFPIQEPRLQ</sequence>
<dbReference type="EMBL" id="KZ821614">
    <property type="protein sequence ID" value="PYH74967.1"/>
    <property type="molecule type" value="Genomic_DNA"/>
</dbReference>
<evidence type="ECO:0000313" key="2">
    <source>
        <dbReference type="EMBL" id="PYH74967.1"/>
    </source>
</evidence>
<accession>A0A319BR72</accession>